<dbReference type="Pfam" id="PF08713">
    <property type="entry name" value="DNA_alkylation"/>
    <property type="match status" value="1"/>
</dbReference>
<sequence length="369" mass="42478">MPQALKDTYSRKFLNDFADKVKNTYKIFDKNNFLNSVMDNTWDELKLKQRVRKISQTLGTYLPETYGKALEILLSICESCTGFPYLFFPDFVEVYGQKQEDWEISMRALEYFTVKSSSEFAVRPFFIIDEGRMIKQMIKWSKNGNEHVRRLSSEGCRPRLPWGQSLTMFKHDPDPVISVLENLKCDPSLYVRKSVANNLNDISKDNPSVVIDIIKSWKGVNRNTDWILRYGSRTLIQKSNPQVMKLFGYEKLADGFIVKDASLCAEPSELEIGDSCSLSYSFYVRGGGPVHIRIEYAIDFVKARGNTSRKKFFLSDKTVSGGEKIMGNRVHKWGDLTTRKHYPGKHYIFLLINGCEVGSVMINLKLKVK</sequence>
<dbReference type="EMBL" id="JBGEWD010000005">
    <property type="protein sequence ID" value="MEY7999852.1"/>
    <property type="molecule type" value="Genomic_DNA"/>
</dbReference>
<dbReference type="SUPFAM" id="SSF48371">
    <property type="entry name" value="ARM repeat"/>
    <property type="match status" value="1"/>
</dbReference>
<keyword evidence="2" id="KW-1185">Reference proteome</keyword>
<gene>
    <name evidence="1" type="ORF">AB8U03_06535</name>
</gene>
<reference evidence="1 2" key="1">
    <citation type="submission" date="2024-08" db="EMBL/GenBank/DDBJ databases">
        <title>Clostridium lapicellarii sp. nov., and Clostridium renhuaiense sp. nov., two species isolated from the mud in a fermentation cellar used for producing sauce-flavour Chinese liquors.</title>
        <authorList>
            <person name="Yang F."/>
            <person name="Wang H."/>
            <person name="Chen L.Q."/>
            <person name="Zhou N."/>
            <person name="Lu J.J."/>
            <person name="Pu X.X."/>
            <person name="Wan B."/>
            <person name="Wang L."/>
            <person name="Liu S.J."/>
        </authorList>
    </citation>
    <scope>NUCLEOTIDE SEQUENCE [LARGE SCALE GENOMIC DNA]</scope>
    <source>
        <strain evidence="1 2">MT-5</strain>
    </source>
</reference>
<dbReference type="InterPro" id="IPR014825">
    <property type="entry name" value="DNA_alkylation"/>
</dbReference>
<protein>
    <submittedName>
        <fullName evidence="1">DNA alkylation repair protein</fullName>
    </submittedName>
</protein>
<dbReference type="InterPro" id="IPR016024">
    <property type="entry name" value="ARM-type_fold"/>
</dbReference>
<comment type="caution">
    <text evidence="1">The sequence shown here is derived from an EMBL/GenBank/DDBJ whole genome shotgun (WGS) entry which is preliminary data.</text>
</comment>
<dbReference type="Gene3D" id="1.25.40.290">
    <property type="entry name" value="ARM repeat domains"/>
    <property type="match status" value="1"/>
</dbReference>
<dbReference type="RefSeq" id="WP_369703744.1">
    <property type="nucleotide sequence ID" value="NZ_JBGEWD010000005.1"/>
</dbReference>
<evidence type="ECO:0000313" key="2">
    <source>
        <dbReference type="Proteomes" id="UP001564657"/>
    </source>
</evidence>
<dbReference type="Proteomes" id="UP001564657">
    <property type="component" value="Unassembled WGS sequence"/>
</dbReference>
<name>A0ABV4BM54_9CLOT</name>
<accession>A0ABV4BM54</accession>
<evidence type="ECO:0000313" key="1">
    <source>
        <dbReference type="EMBL" id="MEY7999852.1"/>
    </source>
</evidence>
<organism evidence="1 2">
    <name type="scientific">Clostridium moutaii</name>
    <dbReference type="NCBI Taxonomy" id="3240932"/>
    <lineage>
        <taxon>Bacteria</taxon>
        <taxon>Bacillati</taxon>
        <taxon>Bacillota</taxon>
        <taxon>Clostridia</taxon>
        <taxon>Eubacteriales</taxon>
        <taxon>Clostridiaceae</taxon>
        <taxon>Clostridium</taxon>
    </lineage>
</organism>
<proteinExistence type="predicted"/>